<organism evidence="1 2">
    <name type="scientific">Enterococcus lemanii</name>
    <dbReference type="NCBI Taxonomy" id="1159752"/>
    <lineage>
        <taxon>Bacteria</taxon>
        <taxon>Bacillati</taxon>
        <taxon>Bacillota</taxon>
        <taxon>Bacilli</taxon>
        <taxon>Lactobacillales</taxon>
        <taxon>Enterococcaceae</taxon>
        <taxon>Enterococcus</taxon>
    </lineage>
</organism>
<reference evidence="2" key="1">
    <citation type="journal article" date="2019" name="Int. J. Syst. Evol. Microbiol.">
        <title>The Global Catalogue of Microorganisms (GCM) 10K type strain sequencing project: providing services to taxonomists for standard genome sequencing and annotation.</title>
        <authorList>
            <consortium name="The Broad Institute Genomics Platform"/>
            <consortium name="The Broad Institute Genome Sequencing Center for Infectious Disease"/>
            <person name="Wu L."/>
            <person name="Ma J."/>
        </authorList>
    </citation>
    <scope>NUCLEOTIDE SEQUENCE [LARGE SCALE GENOMIC DNA]</scope>
    <source>
        <strain evidence="2">CGMCC 1.19032</strain>
    </source>
</reference>
<gene>
    <name evidence="1" type="ORF">ACFO5I_10500</name>
</gene>
<dbReference type="EMBL" id="JBHSGS010000057">
    <property type="protein sequence ID" value="MFC4720156.1"/>
    <property type="molecule type" value="Genomic_DNA"/>
</dbReference>
<evidence type="ECO:0008006" key="3">
    <source>
        <dbReference type="Google" id="ProtNLM"/>
    </source>
</evidence>
<dbReference type="RefSeq" id="WP_204653682.1">
    <property type="nucleotide sequence ID" value="NZ_JAFBFD010000012.1"/>
</dbReference>
<comment type="caution">
    <text evidence="1">The sequence shown here is derived from an EMBL/GenBank/DDBJ whole genome shotgun (WGS) entry which is preliminary data.</text>
</comment>
<dbReference type="Proteomes" id="UP001595969">
    <property type="component" value="Unassembled WGS sequence"/>
</dbReference>
<sequence length="82" mass="9859">MKYLKLLQRLEKLEMATYFHDDNAEDMYENIMQIVATANPQTLKQEQQIIYDTLYLLETTHYENLLDEPLREFELEGNESNI</sequence>
<keyword evidence="2" id="KW-1185">Reference proteome</keyword>
<proteinExistence type="predicted"/>
<evidence type="ECO:0000313" key="2">
    <source>
        <dbReference type="Proteomes" id="UP001595969"/>
    </source>
</evidence>
<name>A0ABV9MVW3_9ENTE</name>
<accession>A0ABV9MVW3</accession>
<evidence type="ECO:0000313" key="1">
    <source>
        <dbReference type="EMBL" id="MFC4720156.1"/>
    </source>
</evidence>
<protein>
    <recommendedName>
        <fullName evidence="3">Transcriptional regulator</fullName>
    </recommendedName>
</protein>